<dbReference type="GO" id="GO:0097550">
    <property type="term" value="C:transcription preinitiation complex"/>
    <property type="evidence" value="ECO:0007669"/>
    <property type="project" value="TreeGrafter"/>
</dbReference>
<dbReference type="SUPFAM" id="SSF47954">
    <property type="entry name" value="Cyclin-like"/>
    <property type="match status" value="1"/>
</dbReference>
<dbReference type="PRINTS" id="PR00685">
    <property type="entry name" value="TIFACTORIIB"/>
</dbReference>
<feature type="domain" description="Transcription factor TFIIB cyclin-like" evidence="3">
    <location>
        <begin position="100"/>
        <end position="178"/>
    </location>
</feature>
<dbReference type="EMBL" id="MN740401">
    <property type="protein sequence ID" value="QHU04535.1"/>
    <property type="molecule type" value="Genomic_DNA"/>
</dbReference>
<dbReference type="GO" id="GO:0070897">
    <property type="term" value="P:transcription preinitiation complex assembly"/>
    <property type="evidence" value="ECO:0007669"/>
    <property type="project" value="InterPro"/>
</dbReference>
<evidence type="ECO:0000313" key="4">
    <source>
        <dbReference type="EMBL" id="QHU04535.1"/>
    </source>
</evidence>
<dbReference type="Pfam" id="PF00382">
    <property type="entry name" value="TFIIB"/>
    <property type="match status" value="1"/>
</dbReference>
<keyword evidence="1" id="KW-0805">Transcription regulation</keyword>
<dbReference type="Gene3D" id="1.10.472.170">
    <property type="match status" value="1"/>
</dbReference>
<keyword evidence="2" id="KW-0804">Transcription</keyword>
<dbReference type="PANTHER" id="PTHR11618">
    <property type="entry name" value="TRANSCRIPTION INITIATION FACTOR IIB-RELATED"/>
    <property type="match status" value="1"/>
</dbReference>
<organism evidence="4">
    <name type="scientific">viral metagenome</name>
    <dbReference type="NCBI Taxonomy" id="1070528"/>
    <lineage>
        <taxon>unclassified sequences</taxon>
        <taxon>metagenomes</taxon>
        <taxon>organismal metagenomes</taxon>
    </lineage>
</organism>
<sequence length="269" mass="29307">MNCEHPDVELDEGQKVCVCCGTILGSHIDESAEWRIYAETEGNPSRTGGVTNELLPESSYGSMMMRKRTPGQSDESKSIGKLSSWSLSSHGERSWMGIFDAIQNSCARIGLPKAIIQDACASFKRVEDARKTRGESRRALMAGAVFVACRQHNATRTHEEVSGLFHVSIRALCKGLARFQSEVSSVLNTQLGIAERICAEMNVTESERTQILLVLTELPEMEHTPKTIVSGVVCHVLKGRLADVSKVSGVSSVSIRKMVEKLNTGAIGV</sequence>
<dbReference type="InterPro" id="IPR000812">
    <property type="entry name" value="TFIIB"/>
</dbReference>
<evidence type="ECO:0000256" key="1">
    <source>
        <dbReference type="ARBA" id="ARBA00023015"/>
    </source>
</evidence>
<protein>
    <recommendedName>
        <fullName evidence="3">Transcription factor TFIIB cyclin-like domain-containing protein</fullName>
    </recommendedName>
</protein>
<name>A0A6C0JFD8_9ZZZZ</name>
<evidence type="ECO:0000259" key="3">
    <source>
        <dbReference type="Pfam" id="PF00382"/>
    </source>
</evidence>
<dbReference type="GO" id="GO:0017025">
    <property type="term" value="F:TBP-class protein binding"/>
    <property type="evidence" value="ECO:0007669"/>
    <property type="project" value="InterPro"/>
</dbReference>
<evidence type="ECO:0000256" key="2">
    <source>
        <dbReference type="ARBA" id="ARBA00023163"/>
    </source>
</evidence>
<reference evidence="4" key="1">
    <citation type="journal article" date="2020" name="Nature">
        <title>Giant virus diversity and host interactions through global metagenomics.</title>
        <authorList>
            <person name="Schulz F."/>
            <person name="Roux S."/>
            <person name="Paez-Espino D."/>
            <person name="Jungbluth S."/>
            <person name="Walsh D.A."/>
            <person name="Denef V.J."/>
            <person name="McMahon K.D."/>
            <person name="Konstantinidis K.T."/>
            <person name="Eloe-Fadrosh E.A."/>
            <person name="Kyrpides N.C."/>
            <person name="Woyke T."/>
        </authorList>
    </citation>
    <scope>NUCLEOTIDE SEQUENCE</scope>
    <source>
        <strain evidence="4">GVMAG-M-3300027708-51</strain>
    </source>
</reference>
<dbReference type="GO" id="GO:0005634">
    <property type="term" value="C:nucleus"/>
    <property type="evidence" value="ECO:0007669"/>
    <property type="project" value="TreeGrafter"/>
</dbReference>
<accession>A0A6C0JFD8</accession>
<dbReference type="InterPro" id="IPR036915">
    <property type="entry name" value="Cyclin-like_sf"/>
</dbReference>
<dbReference type="PANTHER" id="PTHR11618:SF13">
    <property type="entry name" value="TRANSCRIPTION INITIATION FACTOR IIB"/>
    <property type="match status" value="1"/>
</dbReference>
<proteinExistence type="predicted"/>
<dbReference type="AlphaFoldDB" id="A0A6C0JFD8"/>
<dbReference type="InterPro" id="IPR013150">
    <property type="entry name" value="TFIIB_cyclin"/>
</dbReference>